<keyword evidence="1" id="KW-0472">Membrane</keyword>
<keyword evidence="4" id="KW-1185">Reference proteome</keyword>
<dbReference type="EMBL" id="JBBKAK010000001">
    <property type="protein sequence ID" value="MEJ8672923.1"/>
    <property type="molecule type" value="Genomic_DNA"/>
</dbReference>
<feature type="transmembrane region" description="Helical" evidence="1">
    <location>
        <begin position="6"/>
        <end position="25"/>
    </location>
</feature>
<dbReference type="InterPro" id="IPR025565">
    <property type="entry name" value="DUF4328"/>
</dbReference>
<accession>A0ABU8UWF9</accession>
<feature type="transmembrane region" description="Helical" evidence="1">
    <location>
        <begin position="46"/>
        <end position="65"/>
    </location>
</feature>
<comment type="caution">
    <text evidence="3">The sequence shown here is derived from an EMBL/GenBank/DDBJ whole genome shotgun (WGS) entry which is preliminary data.</text>
</comment>
<name>A0ABU8UWF9_9ACTN</name>
<protein>
    <submittedName>
        <fullName evidence="3">DUF4328 domain-containing protein</fullName>
    </submittedName>
</protein>
<organism evidence="3 4">
    <name type="scientific">Streptomyces machairae</name>
    <dbReference type="NCBI Taxonomy" id="3134109"/>
    <lineage>
        <taxon>Bacteria</taxon>
        <taxon>Bacillati</taxon>
        <taxon>Actinomycetota</taxon>
        <taxon>Actinomycetes</taxon>
        <taxon>Kitasatosporales</taxon>
        <taxon>Streptomycetaceae</taxon>
        <taxon>Streptomyces</taxon>
    </lineage>
</organism>
<evidence type="ECO:0000313" key="4">
    <source>
        <dbReference type="Proteomes" id="UP001376459"/>
    </source>
</evidence>
<gene>
    <name evidence="3" type="ORF">WKI71_44805</name>
</gene>
<feature type="transmembrane region" description="Helical" evidence="1">
    <location>
        <begin position="127"/>
        <end position="144"/>
    </location>
</feature>
<keyword evidence="1" id="KW-0812">Transmembrane</keyword>
<dbReference type="Proteomes" id="UP001376459">
    <property type="component" value="Unassembled WGS sequence"/>
</dbReference>
<feature type="transmembrane region" description="Helical" evidence="1">
    <location>
        <begin position="85"/>
        <end position="106"/>
    </location>
</feature>
<keyword evidence="1" id="KW-1133">Transmembrane helix</keyword>
<evidence type="ECO:0000259" key="2">
    <source>
        <dbReference type="Pfam" id="PF14219"/>
    </source>
</evidence>
<feature type="domain" description="DUF4328" evidence="2">
    <location>
        <begin position="12"/>
        <end position="143"/>
    </location>
</feature>
<evidence type="ECO:0000256" key="1">
    <source>
        <dbReference type="SAM" id="Phobius"/>
    </source>
</evidence>
<proteinExistence type="predicted"/>
<reference evidence="3 4" key="1">
    <citation type="submission" date="2024-03" db="EMBL/GenBank/DDBJ databases">
        <title>Novel Streptomyces species of biotechnological and ecological value are a feature of Machair soil.</title>
        <authorList>
            <person name="Prole J.R."/>
            <person name="Goodfellow M."/>
            <person name="Allenby N."/>
            <person name="Ward A.C."/>
        </authorList>
    </citation>
    <scope>NUCLEOTIDE SEQUENCE [LARGE SCALE GENOMIC DNA]</scope>
    <source>
        <strain evidence="3 4">MS1.AVA.1</strain>
    </source>
</reference>
<dbReference type="Pfam" id="PF14219">
    <property type="entry name" value="DUF4328"/>
    <property type="match status" value="1"/>
</dbReference>
<evidence type="ECO:0000313" key="3">
    <source>
        <dbReference type="EMBL" id="MEJ8672923.1"/>
    </source>
</evidence>
<sequence length="167" mass="18292">MWLGNLLGWREAAFVISMLLLIAWLDDMRGRADGVWPQGQRRSRAWLIFAWVLPVGNLFLPKMFVNDLWAAGQPAQRRKRGHPLLTVWWLAVIVAFGWSGAALGRVRETAYAGPAAAAMRQVMQSSGLFIVAAVLTIAVVWKLSGMLERTVASRIGDLPGAPPSATG</sequence>